<accession>A0A9D4JFW4</accession>
<keyword evidence="3" id="KW-1185">Reference proteome</keyword>
<dbReference type="EMBL" id="JAIWYP010000006">
    <property type="protein sequence ID" value="KAH3808459.1"/>
    <property type="molecule type" value="Genomic_DNA"/>
</dbReference>
<feature type="compositionally biased region" description="Basic residues" evidence="1">
    <location>
        <begin position="65"/>
        <end position="75"/>
    </location>
</feature>
<sequence>MPVDELMELGQVEDHQRVRLVGCTGIFCDPKPSLLPKTCLSSNFGIRKAASNGLNKQNFQQHTSICRRKNRWRSSRQRDNRRSRQHRKSQFSQTSCAYN</sequence>
<reference evidence="2" key="2">
    <citation type="submission" date="2020-11" db="EMBL/GenBank/DDBJ databases">
        <authorList>
            <person name="McCartney M.A."/>
            <person name="Auch B."/>
            <person name="Kono T."/>
            <person name="Mallez S."/>
            <person name="Becker A."/>
            <person name="Gohl D.M."/>
            <person name="Silverstein K.A.T."/>
            <person name="Koren S."/>
            <person name="Bechman K.B."/>
            <person name="Herman A."/>
            <person name="Abrahante J.E."/>
            <person name="Garbe J."/>
        </authorList>
    </citation>
    <scope>NUCLEOTIDE SEQUENCE</scope>
    <source>
        <strain evidence="2">Duluth1</strain>
        <tissue evidence="2">Whole animal</tissue>
    </source>
</reference>
<evidence type="ECO:0000313" key="2">
    <source>
        <dbReference type="EMBL" id="KAH3808459.1"/>
    </source>
</evidence>
<protein>
    <submittedName>
        <fullName evidence="2">Uncharacterized protein</fullName>
    </submittedName>
</protein>
<name>A0A9D4JFW4_DREPO</name>
<comment type="caution">
    <text evidence="2">The sequence shown here is derived from an EMBL/GenBank/DDBJ whole genome shotgun (WGS) entry which is preliminary data.</text>
</comment>
<organism evidence="2 3">
    <name type="scientific">Dreissena polymorpha</name>
    <name type="common">Zebra mussel</name>
    <name type="synonym">Mytilus polymorpha</name>
    <dbReference type="NCBI Taxonomy" id="45954"/>
    <lineage>
        <taxon>Eukaryota</taxon>
        <taxon>Metazoa</taxon>
        <taxon>Spiralia</taxon>
        <taxon>Lophotrochozoa</taxon>
        <taxon>Mollusca</taxon>
        <taxon>Bivalvia</taxon>
        <taxon>Autobranchia</taxon>
        <taxon>Heteroconchia</taxon>
        <taxon>Euheterodonta</taxon>
        <taxon>Imparidentia</taxon>
        <taxon>Neoheterodontei</taxon>
        <taxon>Myida</taxon>
        <taxon>Dreissenoidea</taxon>
        <taxon>Dreissenidae</taxon>
        <taxon>Dreissena</taxon>
    </lineage>
</organism>
<feature type="compositionally biased region" description="Polar residues" evidence="1">
    <location>
        <begin position="90"/>
        <end position="99"/>
    </location>
</feature>
<reference evidence="2" key="1">
    <citation type="journal article" date="2019" name="bioRxiv">
        <title>The Genome of the Zebra Mussel, Dreissena polymorpha: A Resource for Invasive Species Research.</title>
        <authorList>
            <person name="McCartney M.A."/>
            <person name="Auch B."/>
            <person name="Kono T."/>
            <person name="Mallez S."/>
            <person name="Zhang Y."/>
            <person name="Obille A."/>
            <person name="Becker A."/>
            <person name="Abrahante J.E."/>
            <person name="Garbe J."/>
            <person name="Badalamenti J.P."/>
            <person name="Herman A."/>
            <person name="Mangelson H."/>
            <person name="Liachko I."/>
            <person name="Sullivan S."/>
            <person name="Sone E.D."/>
            <person name="Koren S."/>
            <person name="Silverstein K.A.T."/>
            <person name="Beckman K.B."/>
            <person name="Gohl D.M."/>
        </authorList>
    </citation>
    <scope>NUCLEOTIDE SEQUENCE</scope>
    <source>
        <strain evidence="2">Duluth1</strain>
        <tissue evidence="2">Whole animal</tissue>
    </source>
</reference>
<evidence type="ECO:0000313" key="3">
    <source>
        <dbReference type="Proteomes" id="UP000828390"/>
    </source>
</evidence>
<gene>
    <name evidence="2" type="ORF">DPMN_136815</name>
</gene>
<dbReference type="AlphaFoldDB" id="A0A9D4JFW4"/>
<dbReference type="Proteomes" id="UP000828390">
    <property type="component" value="Unassembled WGS sequence"/>
</dbReference>
<feature type="region of interest" description="Disordered" evidence="1">
    <location>
        <begin position="57"/>
        <end position="99"/>
    </location>
</feature>
<proteinExistence type="predicted"/>
<evidence type="ECO:0000256" key="1">
    <source>
        <dbReference type="SAM" id="MobiDB-lite"/>
    </source>
</evidence>